<feature type="domain" description="Aminotransferase class I/classII large" evidence="3">
    <location>
        <begin position="2"/>
        <end position="302"/>
    </location>
</feature>
<dbReference type="EMBL" id="SMAI01000007">
    <property type="protein sequence ID" value="TCT04374.1"/>
    <property type="molecule type" value="Genomic_DNA"/>
</dbReference>
<dbReference type="PANTHER" id="PTHR13693">
    <property type="entry name" value="CLASS II AMINOTRANSFERASE/8-AMINO-7-OXONONANOATE SYNTHASE"/>
    <property type="match status" value="1"/>
</dbReference>
<dbReference type="SUPFAM" id="SSF53383">
    <property type="entry name" value="PLP-dependent transferases"/>
    <property type="match status" value="1"/>
</dbReference>
<dbReference type="InterPro" id="IPR015421">
    <property type="entry name" value="PyrdxlP-dep_Trfase_major"/>
</dbReference>
<comment type="caution">
    <text evidence="4">The sequence shown here is derived from an EMBL/GenBank/DDBJ whole genome shotgun (WGS) entry which is preliminary data.</text>
</comment>
<evidence type="ECO:0000259" key="3">
    <source>
        <dbReference type="Pfam" id="PF00155"/>
    </source>
</evidence>
<dbReference type="GO" id="GO:0016740">
    <property type="term" value="F:transferase activity"/>
    <property type="evidence" value="ECO:0007669"/>
    <property type="project" value="UniProtKB-KW"/>
</dbReference>
<dbReference type="GO" id="GO:0030170">
    <property type="term" value="F:pyridoxal phosphate binding"/>
    <property type="evidence" value="ECO:0007669"/>
    <property type="project" value="InterPro"/>
</dbReference>
<dbReference type="Pfam" id="PF00155">
    <property type="entry name" value="Aminotran_1_2"/>
    <property type="match status" value="1"/>
</dbReference>
<dbReference type="AlphaFoldDB" id="A0A4R3LV09"/>
<dbReference type="InterPro" id="IPR050087">
    <property type="entry name" value="AON_synthase_class-II"/>
</dbReference>
<dbReference type="PANTHER" id="PTHR13693:SF103">
    <property type="entry name" value="AMINOTRANSFERASE CLASS I_CLASSII DOMAIN-CONTAINING PROTEIN"/>
    <property type="match status" value="1"/>
</dbReference>
<evidence type="ECO:0000313" key="4">
    <source>
        <dbReference type="EMBL" id="TCT04374.1"/>
    </source>
</evidence>
<keyword evidence="5" id="KW-1185">Reference proteome</keyword>
<comment type="cofactor">
    <cofactor evidence="1">
        <name>pyridoxal 5'-phosphate</name>
        <dbReference type="ChEBI" id="CHEBI:597326"/>
    </cofactor>
</comment>
<dbReference type="Gene3D" id="3.90.1150.10">
    <property type="entry name" value="Aspartate Aminotransferase, domain 1"/>
    <property type="match status" value="1"/>
</dbReference>
<reference evidence="4 5" key="1">
    <citation type="submission" date="2019-03" db="EMBL/GenBank/DDBJ databases">
        <title>Genomic Encyclopedia of Type Strains, Phase IV (KMG-IV): sequencing the most valuable type-strain genomes for metagenomic binning, comparative biology and taxonomic classification.</title>
        <authorList>
            <person name="Goeker M."/>
        </authorList>
    </citation>
    <scope>NUCLEOTIDE SEQUENCE [LARGE SCALE GENOMIC DNA]</scope>
    <source>
        <strain evidence="4 5">DSM 9035</strain>
    </source>
</reference>
<dbReference type="InterPro" id="IPR004839">
    <property type="entry name" value="Aminotransferase_I/II_large"/>
</dbReference>
<dbReference type="Proteomes" id="UP000294664">
    <property type="component" value="Unassembled WGS sequence"/>
</dbReference>
<protein>
    <submittedName>
        <fullName evidence="4">Glycine C-acetyltransferase</fullName>
    </submittedName>
</protein>
<dbReference type="Gene3D" id="3.40.640.10">
    <property type="entry name" value="Type I PLP-dependent aspartate aminotransferase-like (Major domain)"/>
    <property type="match status" value="1"/>
</dbReference>
<dbReference type="InterPro" id="IPR015422">
    <property type="entry name" value="PyrdxlP-dep_Trfase_small"/>
</dbReference>
<accession>A0A4R3LV09</accession>
<proteinExistence type="predicted"/>
<evidence type="ECO:0000313" key="5">
    <source>
        <dbReference type="Proteomes" id="UP000294664"/>
    </source>
</evidence>
<evidence type="ECO:0000256" key="2">
    <source>
        <dbReference type="ARBA" id="ARBA00022679"/>
    </source>
</evidence>
<gene>
    <name evidence="4" type="ORF">EDC64_107192</name>
</gene>
<organism evidence="4 5">
    <name type="scientific">Aquabacter spiritensis</name>
    <dbReference type="NCBI Taxonomy" id="933073"/>
    <lineage>
        <taxon>Bacteria</taxon>
        <taxon>Pseudomonadati</taxon>
        <taxon>Pseudomonadota</taxon>
        <taxon>Alphaproteobacteria</taxon>
        <taxon>Hyphomicrobiales</taxon>
        <taxon>Xanthobacteraceae</taxon>
        <taxon>Aquabacter</taxon>
    </lineage>
</organism>
<dbReference type="InterPro" id="IPR015424">
    <property type="entry name" value="PyrdxlP-dep_Trfase"/>
</dbReference>
<name>A0A4R3LV09_9HYPH</name>
<sequence>MGNTSMSVALENRLARYLGYDVCTLFPIGWAAGYGVIKTLIRETDHVVIDVLAHACLQEGANAATANVHRFPHLSTDGVEKRLKRIRESDPKAGILVVTETLFSMDSDVPDIAAVQALCRQYDATLLVDCAHDLGALGENGHGVLGSQDMVGKVDILMGAFSKTFASPGGFVACNDLGLKFALRSSCGPSTFTNAMTPIQAAVIDAALTIIESAEGKGRRFRLLSNATSLRNRLSDAGFKVMGQPSPIVPVALGNASVSRLMTKYAAEMGGIVNLVEFPAVARNACRWRMQVMADHTDEHIRAMTNIAVRAKDHALAHEEELDRFDADTLVI</sequence>
<evidence type="ECO:0000256" key="1">
    <source>
        <dbReference type="ARBA" id="ARBA00001933"/>
    </source>
</evidence>
<keyword evidence="2 4" id="KW-0808">Transferase</keyword>